<evidence type="ECO:0000256" key="2">
    <source>
        <dbReference type="ARBA" id="ARBA00005314"/>
    </source>
</evidence>
<dbReference type="InterPro" id="IPR017983">
    <property type="entry name" value="GPCR_2_secretin-like_CS"/>
</dbReference>
<keyword evidence="5 12" id="KW-1133">Transmembrane helix</keyword>
<feature type="transmembrane region" description="Helical" evidence="12">
    <location>
        <begin position="184"/>
        <end position="204"/>
    </location>
</feature>
<dbReference type="Proteomes" id="UP000504635">
    <property type="component" value="Unplaced"/>
</dbReference>
<dbReference type="GO" id="GO:0008528">
    <property type="term" value="F:G protein-coupled peptide receptor activity"/>
    <property type="evidence" value="ECO:0007669"/>
    <property type="project" value="TreeGrafter"/>
</dbReference>
<evidence type="ECO:0000256" key="5">
    <source>
        <dbReference type="ARBA" id="ARBA00022989"/>
    </source>
</evidence>
<dbReference type="PRINTS" id="PR00249">
    <property type="entry name" value="GPCRSECRETIN"/>
</dbReference>
<evidence type="ECO:0000259" key="14">
    <source>
        <dbReference type="PROSITE" id="PS50261"/>
    </source>
</evidence>
<dbReference type="Pfam" id="PF00002">
    <property type="entry name" value="7tm_2"/>
    <property type="match status" value="1"/>
</dbReference>
<evidence type="ECO:0000256" key="8">
    <source>
        <dbReference type="ARBA" id="ARBA00023170"/>
    </source>
</evidence>
<keyword evidence="6" id="KW-0297">G-protein coupled receptor</keyword>
<evidence type="ECO:0000256" key="11">
    <source>
        <dbReference type="SAM" id="MobiDB-lite"/>
    </source>
</evidence>
<dbReference type="PROSITE" id="PS50227">
    <property type="entry name" value="G_PROTEIN_RECEP_F2_3"/>
    <property type="match status" value="1"/>
</dbReference>
<organism evidence="15 16">
    <name type="scientific">Sitophilus oryzae</name>
    <name type="common">Rice weevil</name>
    <name type="synonym">Curculio oryzae</name>
    <dbReference type="NCBI Taxonomy" id="7048"/>
    <lineage>
        <taxon>Eukaryota</taxon>
        <taxon>Metazoa</taxon>
        <taxon>Ecdysozoa</taxon>
        <taxon>Arthropoda</taxon>
        <taxon>Hexapoda</taxon>
        <taxon>Insecta</taxon>
        <taxon>Pterygota</taxon>
        <taxon>Neoptera</taxon>
        <taxon>Endopterygota</taxon>
        <taxon>Coleoptera</taxon>
        <taxon>Polyphaga</taxon>
        <taxon>Cucujiformia</taxon>
        <taxon>Curculionidae</taxon>
        <taxon>Dryophthorinae</taxon>
        <taxon>Sitophilus</taxon>
    </lineage>
</organism>
<keyword evidence="10" id="KW-0807">Transducer</keyword>
<dbReference type="AlphaFoldDB" id="A0A6J2YUN9"/>
<evidence type="ECO:0000256" key="7">
    <source>
        <dbReference type="ARBA" id="ARBA00023136"/>
    </source>
</evidence>
<evidence type="ECO:0000313" key="16">
    <source>
        <dbReference type="RefSeq" id="XP_030767838.1"/>
    </source>
</evidence>
<dbReference type="CTD" id="31234"/>
<feature type="transmembrane region" description="Helical" evidence="12">
    <location>
        <begin position="216"/>
        <end position="238"/>
    </location>
</feature>
<feature type="domain" description="G-protein coupled receptors family 2 profile 1" evidence="13">
    <location>
        <begin position="1"/>
        <end position="75"/>
    </location>
</feature>
<dbReference type="GeneID" id="115891511"/>
<feature type="transmembrane region" description="Helical" evidence="12">
    <location>
        <begin position="325"/>
        <end position="348"/>
    </location>
</feature>
<evidence type="ECO:0000256" key="1">
    <source>
        <dbReference type="ARBA" id="ARBA00004651"/>
    </source>
</evidence>
<feature type="transmembrane region" description="Helical" evidence="12">
    <location>
        <begin position="103"/>
        <end position="126"/>
    </location>
</feature>
<evidence type="ECO:0000313" key="19">
    <source>
        <dbReference type="RefSeq" id="XP_030767842.1"/>
    </source>
</evidence>
<dbReference type="Gene3D" id="4.10.1240.10">
    <property type="entry name" value="GPCR, family 2, extracellular hormone receptor domain"/>
    <property type="match status" value="1"/>
</dbReference>
<evidence type="ECO:0000256" key="9">
    <source>
        <dbReference type="ARBA" id="ARBA00023180"/>
    </source>
</evidence>
<feature type="transmembrane region" description="Helical" evidence="12">
    <location>
        <begin position="296"/>
        <end position="313"/>
    </location>
</feature>
<feature type="region of interest" description="Disordered" evidence="11">
    <location>
        <begin position="446"/>
        <end position="470"/>
    </location>
</feature>
<reference evidence="16 17" key="1">
    <citation type="submission" date="2025-04" db="UniProtKB">
        <authorList>
            <consortium name="RefSeq"/>
        </authorList>
    </citation>
    <scope>IDENTIFICATION</scope>
    <source>
        <tissue evidence="16 17">Gonads</tissue>
    </source>
</reference>
<dbReference type="InterPro" id="IPR050332">
    <property type="entry name" value="GPCR_2"/>
</dbReference>
<dbReference type="RefSeq" id="XP_030767842.1">
    <property type="nucleotide sequence ID" value="XM_030911982.1"/>
</dbReference>
<evidence type="ECO:0000256" key="10">
    <source>
        <dbReference type="ARBA" id="ARBA00023224"/>
    </source>
</evidence>
<sequence>MDNITVCPPSCDNWLCWNKTAAGTNVYADCPKDKGILEFGKAYRYCTINGTWETKTDEVGNTINYTHYESCILPEVQAVTDMCLSFGPTECEKIGRKTRTIEIVGLSLSFICLLISLYIFFSYSILKNNRTKIHKNLFLATLFQVTFRLIKYIDYELDSKHFLLDKYHLSEACTVLMEYGKTAMFTWMFIEGLYLHNVVTFTVFQEYLHINFYIWAGWIFSVVMTLIWLTVMIAMRVSTTWTFYYFLPYYWILEGPRSFLIFVNLIFLLNIIRVLVVKLRQSRSSEIEQVRKAIRATIFLLPLMGTAHILFLLDYHYSEAWKFALWSYTSYFLNTFQGFFVAVLYCFLNGEVQKAIISCYFTRMSLRNNNYSRCRQLTLTSTTGVVDCERNTLTDRQSWIGVCCNQPPQSPEENELDLCSIGDKGQKPTITADVESDPFLNVPLQSNGIVSQPPGYQQERSLSETSTIKA</sequence>
<dbReference type="InterPro" id="IPR000832">
    <property type="entry name" value="GPCR_2_secretin-like"/>
</dbReference>
<dbReference type="InterPro" id="IPR036445">
    <property type="entry name" value="GPCR_2_extracell_dom_sf"/>
</dbReference>
<gene>
    <name evidence="16 17 18 19" type="primary">LOC115891511</name>
</gene>
<protein>
    <submittedName>
        <fullName evidence="16 17">PDF receptor</fullName>
    </submittedName>
</protein>
<dbReference type="PANTHER" id="PTHR45620">
    <property type="entry name" value="PDF RECEPTOR-LIKE PROTEIN-RELATED"/>
    <property type="match status" value="1"/>
</dbReference>
<keyword evidence="4 12" id="KW-0812">Transmembrane</keyword>
<dbReference type="PROSITE" id="PS50261">
    <property type="entry name" value="G_PROTEIN_RECEP_F2_4"/>
    <property type="match status" value="1"/>
</dbReference>
<keyword evidence="15" id="KW-1185">Reference proteome</keyword>
<proteinExistence type="inferred from homology"/>
<keyword evidence="3" id="KW-1003">Cell membrane</keyword>
<dbReference type="Pfam" id="PF02793">
    <property type="entry name" value="HRM"/>
    <property type="match status" value="1"/>
</dbReference>
<dbReference type="KEGG" id="soy:115891511"/>
<feature type="transmembrane region" description="Helical" evidence="12">
    <location>
        <begin position="258"/>
        <end position="276"/>
    </location>
</feature>
<comment type="similarity">
    <text evidence="2">Belongs to the G-protein coupled receptor 2 family.</text>
</comment>
<evidence type="ECO:0000313" key="15">
    <source>
        <dbReference type="Proteomes" id="UP000504635"/>
    </source>
</evidence>
<evidence type="ECO:0000313" key="18">
    <source>
        <dbReference type="RefSeq" id="XP_030767841.1"/>
    </source>
</evidence>
<dbReference type="GO" id="GO:0007166">
    <property type="term" value="P:cell surface receptor signaling pathway"/>
    <property type="evidence" value="ECO:0007669"/>
    <property type="project" value="InterPro"/>
</dbReference>
<accession>A0A6J2YUN9</accession>
<keyword evidence="7 12" id="KW-0472">Membrane</keyword>
<dbReference type="PROSITE" id="PS00650">
    <property type="entry name" value="G_PROTEIN_RECEP_F2_2"/>
    <property type="match status" value="1"/>
</dbReference>
<dbReference type="OrthoDB" id="5967113at2759"/>
<evidence type="ECO:0000313" key="17">
    <source>
        <dbReference type="RefSeq" id="XP_030767840.1"/>
    </source>
</evidence>
<evidence type="ECO:0000259" key="13">
    <source>
        <dbReference type="PROSITE" id="PS50227"/>
    </source>
</evidence>
<dbReference type="InterPro" id="IPR017981">
    <property type="entry name" value="GPCR_2-like_7TM"/>
</dbReference>
<dbReference type="InterPro" id="IPR001879">
    <property type="entry name" value="GPCR_2_extracellular_dom"/>
</dbReference>
<evidence type="ECO:0000256" key="3">
    <source>
        <dbReference type="ARBA" id="ARBA00022475"/>
    </source>
</evidence>
<keyword evidence="8 16" id="KW-0675">Receptor</keyword>
<dbReference type="GO" id="GO:0007188">
    <property type="term" value="P:adenylate cyclase-modulating G protein-coupled receptor signaling pathway"/>
    <property type="evidence" value="ECO:0007669"/>
    <property type="project" value="TreeGrafter"/>
</dbReference>
<dbReference type="Gene3D" id="1.20.1070.10">
    <property type="entry name" value="Rhodopsin 7-helix transmembrane proteins"/>
    <property type="match status" value="1"/>
</dbReference>
<keyword evidence="9" id="KW-0325">Glycoprotein</keyword>
<dbReference type="RefSeq" id="XP_030767840.1">
    <property type="nucleotide sequence ID" value="XM_030911980.1"/>
</dbReference>
<dbReference type="SMART" id="SM00008">
    <property type="entry name" value="HormR"/>
    <property type="match status" value="1"/>
</dbReference>
<evidence type="ECO:0000256" key="12">
    <source>
        <dbReference type="SAM" id="Phobius"/>
    </source>
</evidence>
<comment type="subcellular location">
    <subcellularLocation>
        <location evidence="1">Cell membrane</location>
        <topology evidence="1">Multi-pass membrane protein</topology>
    </subcellularLocation>
</comment>
<name>A0A6J2YUN9_SITOR</name>
<dbReference type="RefSeq" id="XP_030767841.1">
    <property type="nucleotide sequence ID" value="XM_030911981.1"/>
</dbReference>
<dbReference type="SUPFAM" id="SSF111418">
    <property type="entry name" value="Hormone receptor domain"/>
    <property type="match status" value="1"/>
</dbReference>
<feature type="domain" description="G-protein coupled receptors family 2 profile 2" evidence="14">
    <location>
        <begin position="98"/>
        <end position="349"/>
    </location>
</feature>
<dbReference type="RefSeq" id="XP_030767838.1">
    <property type="nucleotide sequence ID" value="XM_030911978.1"/>
</dbReference>
<dbReference type="GO" id="GO:0005886">
    <property type="term" value="C:plasma membrane"/>
    <property type="evidence" value="ECO:0007669"/>
    <property type="project" value="UniProtKB-SubCell"/>
</dbReference>
<evidence type="ECO:0000256" key="6">
    <source>
        <dbReference type="ARBA" id="ARBA00023040"/>
    </source>
</evidence>
<evidence type="ECO:0000256" key="4">
    <source>
        <dbReference type="ARBA" id="ARBA00022692"/>
    </source>
</evidence>
<dbReference type="PANTHER" id="PTHR45620:SF17">
    <property type="entry name" value="PDF RECEPTOR"/>
    <property type="match status" value="1"/>
</dbReference>